<dbReference type="AlphaFoldDB" id="A0A2P6QVP8"/>
<sequence length="55" mass="6264">MNHDSHNLTVSGIYTFQSKARILHSWFALFGSPSSCDSVKLGDSSLEKFWVRFLD</sequence>
<organism evidence="1 2">
    <name type="scientific">Rosa chinensis</name>
    <name type="common">China rose</name>
    <dbReference type="NCBI Taxonomy" id="74649"/>
    <lineage>
        <taxon>Eukaryota</taxon>
        <taxon>Viridiplantae</taxon>
        <taxon>Streptophyta</taxon>
        <taxon>Embryophyta</taxon>
        <taxon>Tracheophyta</taxon>
        <taxon>Spermatophyta</taxon>
        <taxon>Magnoliopsida</taxon>
        <taxon>eudicotyledons</taxon>
        <taxon>Gunneridae</taxon>
        <taxon>Pentapetalae</taxon>
        <taxon>rosids</taxon>
        <taxon>fabids</taxon>
        <taxon>Rosales</taxon>
        <taxon>Rosaceae</taxon>
        <taxon>Rosoideae</taxon>
        <taxon>Rosoideae incertae sedis</taxon>
        <taxon>Rosa</taxon>
    </lineage>
</organism>
<reference evidence="1 2" key="1">
    <citation type="journal article" date="2018" name="Nat. Genet.">
        <title>The Rosa genome provides new insights in the design of modern roses.</title>
        <authorList>
            <person name="Bendahmane M."/>
        </authorList>
    </citation>
    <scope>NUCLEOTIDE SEQUENCE [LARGE SCALE GENOMIC DNA]</scope>
    <source>
        <strain evidence="2">cv. Old Blush</strain>
    </source>
</reference>
<dbReference type="EMBL" id="PDCK01000042">
    <property type="protein sequence ID" value="PRQ38260.1"/>
    <property type="molecule type" value="Genomic_DNA"/>
</dbReference>
<comment type="caution">
    <text evidence="1">The sequence shown here is derived from an EMBL/GenBank/DDBJ whole genome shotgun (WGS) entry which is preliminary data.</text>
</comment>
<dbReference type="Gramene" id="PRQ38260">
    <property type="protein sequence ID" value="PRQ38260"/>
    <property type="gene ID" value="RchiOBHm_Chr4g0411841"/>
</dbReference>
<dbReference type="Proteomes" id="UP000238479">
    <property type="component" value="Chromosome 4"/>
</dbReference>
<accession>A0A2P6QVP8</accession>
<protein>
    <submittedName>
        <fullName evidence="1">Uncharacterized protein</fullName>
    </submittedName>
</protein>
<keyword evidence="2" id="KW-1185">Reference proteome</keyword>
<name>A0A2P6QVP8_ROSCH</name>
<proteinExistence type="predicted"/>
<evidence type="ECO:0000313" key="2">
    <source>
        <dbReference type="Proteomes" id="UP000238479"/>
    </source>
</evidence>
<evidence type="ECO:0000313" key="1">
    <source>
        <dbReference type="EMBL" id="PRQ38260.1"/>
    </source>
</evidence>
<gene>
    <name evidence="1" type="ORF">RchiOBHm_Chr4g0411841</name>
</gene>